<proteinExistence type="predicted"/>
<dbReference type="AlphaFoldDB" id="A0A426XES0"/>
<accession>A0A426XES0</accession>
<dbReference type="Proteomes" id="UP000287651">
    <property type="component" value="Unassembled WGS sequence"/>
</dbReference>
<organism evidence="1 2">
    <name type="scientific">Ensete ventricosum</name>
    <name type="common">Abyssinian banana</name>
    <name type="synonym">Musa ensete</name>
    <dbReference type="NCBI Taxonomy" id="4639"/>
    <lineage>
        <taxon>Eukaryota</taxon>
        <taxon>Viridiplantae</taxon>
        <taxon>Streptophyta</taxon>
        <taxon>Embryophyta</taxon>
        <taxon>Tracheophyta</taxon>
        <taxon>Spermatophyta</taxon>
        <taxon>Magnoliopsida</taxon>
        <taxon>Liliopsida</taxon>
        <taxon>Zingiberales</taxon>
        <taxon>Musaceae</taxon>
        <taxon>Ensete</taxon>
    </lineage>
</organism>
<protein>
    <submittedName>
        <fullName evidence="1">Uncharacterized protein</fullName>
    </submittedName>
</protein>
<reference evidence="1 2" key="1">
    <citation type="journal article" date="2014" name="Agronomy (Basel)">
        <title>A Draft Genome Sequence for Ensete ventricosum, the Drought-Tolerant Tree Against Hunger.</title>
        <authorList>
            <person name="Harrison J."/>
            <person name="Moore K.A."/>
            <person name="Paszkiewicz K."/>
            <person name="Jones T."/>
            <person name="Grant M."/>
            <person name="Ambacheew D."/>
            <person name="Muzemil S."/>
            <person name="Studholme D.J."/>
        </authorList>
    </citation>
    <scope>NUCLEOTIDE SEQUENCE [LARGE SCALE GENOMIC DNA]</scope>
</reference>
<gene>
    <name evidence="1" type="ORF">B296_00029685</name>
</gene>
<evidence type="ECO:0000313" key="2">
    <source>
        <dbReference type="Proteomes" id="UP000287651"/>
    </source>
</evidence>
<evidence type="ECO:0000313" key="1">
    <source>
        <dbReference type="EMBL" id="RRT37977.1"/>
    </source>
</evidence>
<name>A0A426XES0_ENSVE</name>
<comment type="caution">
    <text evidence="1">The sequence shown here is derived from an EMBL/GenBank/DDBJ whole genome shotgun (WGS) entry which is preliminary data.</text>
</comment>
<dbReference type="EMBL" id="AMZH03021665">
    <property type="protein sequence ID" value="RRT37977.1"/>
    <property type="molecule type" value="Genomic_DNA"/>
</dbReference>
<sequence>MTVPLTPGGTTPIAVTLSLGHLTRRPSLPSPTFPLPLLLHLRTFPLLLPHLPLALLLLPHLSSLICRRLCYCPISPALATGQRRLYYCPISLCQSPPNPQSQPPLGTPHTNAKASFLSIGCFFLHWPSQFLPTSSSPSAIPVISHYSRCNPTAAALPSLPLPLPLPRPIRDLRLHLPTVLPLFLAVVVYPQLQPTATLLRQPPSPSSLLNDSRSRTLGRCSTRAQPPFFPLAPTTGQHRLSRCLPCSQPQPPPDPTALPLLQPSPDYRCPLPSSSISRSLHSPFLPC</sequence>